<dbReference type="AlphaFoldDB" id="A0AAV9F202"/>
<proteinExistence type="predicted"/>
<protein>
    <submittedName>
        <fullName evidence="1">Uncharacterized protein</fullName>
    </submittedName>
</protein>
<gene>
    <name evidence="1" type="ORF">QJS10_CPB04g01995</name>
</gene>
<accession>A0AAV9F202</accession>
<dbReference type="EMBL" id="JAUJYO010000004">
    <property type="protein sequence ID" value="KAK1319654.1"/>
    <property type="molecule type" value="Genomic_DNA"/>
</dbReference>
<reference evidence="1" key="2">
    <citation type="submission" date="2023-06" db="EMBL/GenBank/DDBJ databases">
        <authorList>
            <person name="Ma L."/>
            <person name="Liu K.-W."/>
            <person name="Li Z."/>
            <person name="Hsiao Y.-Y."/>
            <person name="Qi Y."/>
            <person name="Fu T."/>
            <person name="Tang G."/>
            <person name="Zhang D."/>
            <person name="Sun W.-H."/>
            <person name="Liu D.-K."/>
            <person name="Li Y."/>
            <person name="Chen G.-Z."/>
            <person name="Liu X.-D."/>
            <person name="Liao X.-Y."/>
            <person name="Jiang Y.-T."/>
            <person name="Yu X."/>
            <person name="Hao Y."/>
            <person name="Huang J."/>
            <person name="Zhao X.-W."/>
            <person name="Ke S."/>
            <person name="Chen Y.-Y."/>
            <person name="Wu W.-L."/>
            <person name="Hsu J.-L."/>
            <person name="Lin Y.-F."/>
            <person name="Huang M.-D."/>
            <person name="Li C.-Y."/>
            <person name="Huang L."/>
            <person name="Wang Z.-W."/>
            <person name="Zhao X."/>
            <person name="Zhong W.-Y."/>
            <person name="Peng D.-H."/>
            <person name="Ahmad S."/>
            <person name="Lan S."/>
            <person name="Zhang J.-S."/>
            <person name="Tsai W.-C."/>
            <person name="Van De Peer Y."/>
            <person name="Liu Z.-J."/>
        </authorList>
    </citation>
    <scope>NUCLEOTIDE SEQUENCE</scope>
    <source>
        <strain evidence="1">CP</strain>
        <tissue evidence="1">Leaves</tissue>
    </source>
</reference>
<dbReference type="Proteomes" id="UP001180020">
    <property type="component" value="Unassembled WGS sequence"/>
</dbReference>
<name>A0AAV9F202_ACOCL</name>
<evidence type="ECO:0000313" key="2">
    <source>
        <dbReference type="Proteomes" id="UP001180020"/>
    </source>
</evidence>
<keyword evidence="2" id="KW-1185">Reference proteome</keyword>
<sequence length="131" mass="14157">MVGVVGGVAVEESFIFGEDGDGNTSLPQSSASLLRLLHYSNIPMAILCGDSVPSEKADFITKITTQYSCCTVINSSVTNDTFDKLLLAWGDAGGICFYLAAKEDEELFNKISNQGWRIIVKSTSRIIQNVV</sequence>
<evidence type="ECO:0000313" key="1">
    <source>
        <dbReference type="EMBL" id="KAK1319654.1"/>
    </source>
</evidence>
<reference evidence="1" key="1">
    <citation type="journal article" date="2023" name="Nat. Commun.">
        <title>Diploid and tetraploid genomes of Acorus and the evolution of monocots.</title>
        <authorList>
            <person name="Ma L."/>
            <person name="Liu K.W."/>
            <person name="Li Z."/>
            <person name="Hsiao Y.Y."/>
            <person name="Qi Y."/>
            <person name="Fu T."/>
            <person name="Tang G.D."/>
            <person name="Zhang D."/>
            <person name="Sun W.H."/>
            <person name="Liu D.K."/>
            <person name="Li Y."/>
            <person name="Chen G.Z."/>
            <person name="Liu X.D."/>
            <person name="Liao X.Y."/>
            <person name="Jiang Y.T."/>
            <person name="Yu X."/>
            <person name="Hao Y."/>
            <person name="Huang J."/>
            <person name="Zhao X.W."/>
            <person name="Ke S."/>
            <person name="Chen Y.Y."/>
            <person name="Wu W.L."/>
            <person name="Hsu J.L."/>
            <person name="Lin Y.F."/>
            <person name="Huang M.D."/>
            <person name="Li C.Y."/>
            <person name="Huang L."/>
            <person name="Wang Z.W."/>
            <person name="Zhao X."/>
            <person name="Zhong W.Y."/>
            <person name="Peng D.H."/>
            <person name="Ahmad S."/>
            <person name="Lan S."/>
            <person name="Zhang J.S."/>
            <person name="Tsai W.C."/>
            <person name="Van de Peer Y."/>
            <person name="Liu Z.J."/>
        </authorList>
    </citation>
    <scope>NUCLEOTIDE SEQUENCE</scope>
    <source>
        <strain evidence="1">CP</strain>
    </source>
</reference>
<comment type="caution">
    <text evidence="1">The sequence shown here is derived from an EMBL/GenBank/DDBJ whole genome shotgun (WGS) entry which is preliminary data.</text>
</comment>
<organism evidence="1 2">
    <name type="scientific">Acorus calamus</name>
    <name type="common">Sweet flag</name>
    <dbReference type="NCBI Taxonomy" id="4465"/>
    <lineage>
        <taxon>Eukaryota</taxon>
        <taxon>Viridiplantae</taxon>
        <taxon>Streptophyta</taxon>
        <taxon>Embryophyta</taxon>
        <taxon>Tracheophyta</taxon>
        <taxon>Spermatophyta</taxon>
        <taxon>Magnoliopsida</taxon>
        <taxon>Liliopsida</taxon>
        <taxon>Acoraceae</taxon>
        <taxon>Acorus</taxon>
    </lineage>
</organism>